<dbReference type="RefSeq" id="WP_108973902.1">
    <property type="nucleotide sequence ID" value="NZ_BFBB01000002.1"/>
</dbReference>
<dbReference type="EMBL" id="BFBB01000002">
    <property type="protein sequence ID" value="GBF49280.1"/>
    <property type="molecule type" value="Genomic_DNA"/>
</dbReference>
<evidence type="ECO:0000313" key="3">
    <source>
        <dbReference type="Proteomes" id="UP000245133"/>
    </source>
</evidence>
<keyword evidence="3" id="KW-1185">Reference proteome</keyword>
<dbReference type="GO" id="GO:0003746">
    <property type="term" value="F:translation elongation factor activity"/>
    <property type="evidence" value="ECO:0007669"/>
    <property type="project" value="InterPro"/>
</dbReference>
<dbReference type="PROSITE" id="PS50040">
    <property type="entry name" value="EF1G_C"/>
    <property type="match status" value="1"/>
</dbReference>
<dbReference type="InterPro" id="IPR029063">
    <property type="entry name" value="SAM-dependent_MTases_sf"/>
</dbReference>
<gene>
    <name evidence="2" type="ORF">LPTSP4_07900</name>
</gene>
<keyword evidence="2" id="KW-0489">Methyltransferase</keyword>
<proteinExistence type="predicted"/>
<dbReference type="OrthoDB" id="308846at2"/>
<keyword evidence="2" id="KW-0808">Transferase</keyword>
<dbReference type="GO" id="GO:0008168">
    <property type="term" value="F:methyltransferase activity"/>
    <property type="evidence" value="ECO:0007669"/>
    <property type="project" value="UniProtKB-KW"/>
</dbReference>
<evidence type="ECO:0000259" key="1">
    <source>
        <dbReference type="PROSITE" id="PS50040"/>
    </source>
</evidence>
<protein>
    <submittedName>
        <fullName evidence="2">Methyltransferase/methylase</fullName>
    </submittedName>
</protein>
<feature type="domain" description="EF-1-gamma C-terminal" evidence="1">
    <location>
        <begin position="279"/>
        <end position="297"/>
    </location>
</feature>
<dbReference type="Proteomes" id="UP000245133">
    <property type="component" value="Unassembled WGS sequence"/>
</dbReference>
<dbReference type="Pfam" id="PF13489">
    <property type="entry name" value="Methyltransf_23"/>
    <property type="match status" value="1"/>
</dbReference>
<dbReference type="PANTHER" id="PTHR43861:SF6">
    <property type="entry name" value="METHYLTRANSFERASE TYPE 11"/>
    <property type="match status" value="1"/>
</dbReference>
<dbReference type="InterPro" id="IPR001662">
    <property type="entry name" value="EF1B_G_C"/>
</dbReference>
<dbReference type="AlphaFoldDB" id="A0A2P2DXH9"/>
<comment type="caution">
    <text evidence="2">The sequence shown here is derived from an EMBL/GenBank/DDBJ whole genome shotgun (WGS) entry which is preliminary data.</text>
</comment>
<dbReference type="SUPFAM" id="SSF53335">
    <property type="entry name" value="S-adenosyl-L-methionine-dependent methyltransferases"/>
    <property type="match status" value="1"/>
</dbReference>
<organism evidence="2 3">
    <name type="scientific">Leptospira ryugenii</name>
    <dbReference type="NCBI Taxonomy" id="1917863"/>
    <lineage>
        <taxon>Bacteria</taxon>
        <taxon>Pseudomonadati</taxon>
        <taxon>Spirochaetota</taxon>
        <taxon>Spirochaetia</taxon>
        <taxon>Leptospirales</taxon>
        <taxon>Leptospiraceae</taxon>
        <taxon>Leptospira</taxon>
    </lineage>
</organism>
<reference evidence="2 3" key="1">
    <citation type="submission" date="2018-02" db="EMBL/GenBank/DDBJ databases">
        <title>Novel Leptospira species isolated from soil and water in Japan.</title>
        <authorList>
            <person name="Nakao R."/>
            <person name="Masuzawa T."/>
        </authorList>
    </citation>
    <scope>NUCLEOTIDE SEQUENCE [LARGE SCALE GENOMIC DNA]</scope>
    <source>
        <strain evidence="2 3">YH101</strain>
    </source>
</reference>
<evidence type="ECO:0000313" key="2">
    <source>
        <dbReference type="EMBL" id="GBF49280.1"/>
    </source>
</evidence>
<dbReference type="GO" id="GO:0032259">
    <property type="term" value="P:methylation"/>
    <property type="evidence" value="ECO:0007669"/>
    <property type="project" value="UniProtKB-KW"/>
</dbReference>
<sequence>MNENLDLQKECPISTSSPCDWKFLYLSTGQYKDLSIYQCRTCGLQSQFPRQIQNTLYDENYYKGKAEYSYHDERQTERYHRYVWKARIENIFKHKSLPIHFLDVGSSFGGFLQQAKDMGCTVQGVEISSYAATYSQDRGIPTFCGTLIDAKFPDHSFDVITMVEVIEHLEQPNLHFAELSRIVKPGGLLLLQTANFEGWQAIREGSSYHYYMPGHVYYYSESNLKKILTQHGFTHFISYFGVDFSLFAKLKKSRGNFKKISDYFQWIRISWYHLKSKWKKNGRPLTSSFVLYAWKKK</sequence>
<name>A0A2P2DXH9_9LEPT</name>
<dbReference type="CDD" id="cd02440">
    <property type="entry name" value="AdoMet_MTases"/>
    <property type="match status" value="1"/>
</dbReference>
<accession>A0A2P2DXH9</accession>
<dbReference type="PANTHER" id="PTHR43861">
    <property type="entry name" value="TRANS-ACONITATE 2-METHYLTRANSFERASE-RELATED"/>
    <property type="match status" value="1"/>
</dbReference>
<dbReference type="Gene3D" id="3.40.50.150">
    <property type="entry name" value="Vaccinia Virus protein VP39"/>
    <property type="match status" value="1"/>
</dbReference>